<proteinExistence type="predicted"/>
<dbReference type="AlphaFoldDB" id="A0A0F9R8S0"/>
<dbReference type="EMBL" id="LAZR01003132">
    <property type="protein sequence ID" value="KKN21611.1"/>
    <property type="molecule type" value="Genomic_DNA"/>
</dbReference>
<reference evidence="1" key="1">
    <citation type="journal article" date="2015" name="Nature">
        <title>Complex archaea that bridge the gap between prokaryotes and eukaryotes.</title>
        <authorList>
            <person name="Spang A."/>
            <person name="Saw J.H."/>
            <person name="Jorgensen S.L."/>
            <person name="Zaremba-Niedzwiedzka K."/>
            <person name="Martijn J."/>
            <person name="Lind A.E."/>
            <person name="van Eijk R."/>
            <person name="Schleper C."/>
            <person name="Guy L."/>
            <person name="Ettema T.J."/>
        </authorList>
    </citation>
    <scope>NUCLEOTIDE SEQUENCE</scope>
</reference>
<evidence type="ECO:0000313" key="1">
    <source>
        <dbReference type="EMBL" id="KKN21611.1"/>
    </source>
</evidence>
<name>A0A0F9R8S0_9ZZZZ</name>
<organism evidence="1">
    <name type="scientific">marine sediment metagenome</name>
    <dbReference type="NCBI Taxonomy" id="412755"/>
    <lineage>
        <taxon>unclassified sequences</taxon>
        <taxon>metagenomes</taxon>
        <taxon>ecological metagenomes</taxon>
    </lineage>
</organism>
<accession>A0A0F9R8S0</accession>
<sequence>MIIDGVEYNVKVTTEGTPSRLFIELKVWIPLPLGEYAEINCQQYQGPAQLIDKRPKQSTFVVSDRRW</sequence>
<gene>
    <name evidence="1" type="ORF">LCGC14_0923530</name>
</gene>
<protein>
    <submittedName>
        <fullName evidence="1">Uncharacterized protein</fullName>
    </submittedName>
</protein>
<comment type="caution">
    <text evidence="1">The sequence shown here is derived from an EMBL/GenBank/DDBJ whole genome shotgun (WGS) entry which is preliminary data.</text>
</comment>